<protein>
    <submittedName>
        <fullName evidence="5">Membrane-associated protein</fullName>
    </submittedName>
</protein>
<reference evidence="3 4" key="2">
    <citation type="submission" date="2018-11" db="EMBL/GenBank/DDBJ databases">
        <authorList>
            <consortium name="Pathogen Informatics"/>
        </authorList>
    </citation>
    <scope>NUCLEOTIDE SEQUENCE [LARGE SCALE GENOMIC DNA]</scope>
    <source>
        <strain evidence="3 4">Egypt</strain>
    </source>
</reference>
<name>A0A183AE20_9TREM</name>
<evidence type="ECO:0000256" key="1">
    <source>
        <dbReference type="SAM" id="Phobius"/>
    </source>
</evidence>
<proteinExistence type="predicted"/>
<evidence type="ECO:0000313" key="3">
    <source>
        <dbReference type="EMBL" id="VDP74854.1"/>
    </source>
</evidence>
<reference evidence="5" key="1">
    <citation type="submission" date="2016-06" db="UniProtKB">
        <authorList>
            <consortium name="WormBaseParasite"/>
        </authorList>
    </citation>
    <scope>IDENTIFICATION</scope>
</reference>
<accession>A0A183AE20</accession>
<keyword evidence="4" id="KW-1185">Reference proteome</keyword>
<evidence type="ECO:0000313" key="4">
    <source>
        <dbReference type="Proteomes" id="UP000272942"/>
    </source>
</evidence>
<keyword evidence="2" id="KW-0732">Signal</keyword>
<keyword evidence="1" id="KW-0472">Membrane</keyword>
<dbReference type="WBParaSite" id="ECPE_0000521701-mRNA-1">
    <property type="protein sequence ID" value="ECPE_0000521701-mRNA-1"/>
    <property type="gene ID" value="ECPE_0000521701"/>
</dbReference>
<evidence type="ECO:0000256" key="2">
    <source>
        <dbReference type="SAM" id="SignalP"/>
    </source>
</evidence>
<dbReference type="Proteomes" id="UP000272942">
    <property type="component" value="Unassembled WGS sequence"/>
</dbReference>
<keyword evidence="1" id="KW-1133">Transmembrane helix</keyword>
<evidence type="ECO:0000313" key="5">
    <source>
        <dbReference type="WBParaSite" id="ECPE_0000521701-mRNA-1"/>
    </source>
</evidence>
<feature type="chain" id="PRO_5043138028" evidence="2">
    <location>
        <begin position="23"/>
        <end position="166"/>
    </location>
</feature>
<gene>
    <name evidence="3" type="ORF">ECPE_LOCUS5205</name>
</gene>
<keyword evidence="1" id="KW-0812">Transmembrane</keyword>
<dbReference type="EMBL" id="UZAN01042053">
    <property type="protein sequence ID" value="VDP74854.1"/>
    <property type="molecule type" value="Genomic_DNA"/>
</dbReference>
<dbReference type="OrthoDB" id="10549580at2759"/>
<organism evidence="5">
    <name type="scientific">Echinostoma caproni</name>
    <dbReference type="NCBI Taxonomy" id="27848"/>
    <lineage>
        <taxon>Eukaryota</taxon>
        <taxon>Metazoa</taxon>
        <taxon>Spiralia</taxon>
        <taxon>Lophotrochozoa</taxon>
        <taxon>Platyhelminthes</taxon>
        <taxon>Trematoda</taxon>
        <taxon>Digenea</taxon>
        <taxon>Plagiorchiida</taxon>
        <taxon>Echinostomata</taxon>
        <taxon>Echinostomatoidea</taxon>
        <taxon>Echinostomatidae</taxon>
        <taxon>Echinostoma</taxon>
    </lineage>
</organism>
<feature type="transmembrane region" description="Helical" evidence="1">
    <location>
        <begin position="58"/>
        <end position="77"/>
    </location>
</feature>
<sequence length="166" mass="18856">MLNAFGLILLALYVIFRPHLNMDEVLGSALTNIPGVVAWSILTTSKAPRLHPHWQYEVWFHLIITQAAIILIYQLFLRPKQFVYLGRAIQALRKMNWTMIMRKTTQEMELSIKTSSTPPYGGQILRRTSTPASALFHQLSVSLDSVSSLELDQSDNKLRAVNAYVS</sequence>
<feature type="signal peptide" evidence="2">
    <location>
        <begin position="1"/>
        <end position="22"/>
    </location>
</feature>
<dbReference type="AlphaFoldDB" id="A0A183AE20"/>